<dbReference type="PROSITE" id="PS51375">
    <property type="entry name" value="PPR"/>
    <property type="match status" value="1"/>
</dbReference>
<sequence>MISAYIELGDMIAAKELFSRMLMRDVITWNSMINGLTMHGMGLEALELFDHMLDAAEEPDGITFVGFLSACVHMSLVERGFARFKSMKQISTDDKYVVISTNGGFQICGSPKELIQLMNEFAGMHRRRKIFNSGGLLMFPTPISLPMTRLDGVELFSRNGRMMRCIISQISP</sequence>
<evidence type="ECO:0000256" key="2">
    <source>
        <dbReference type="PROSITE-ProRule" id="PRU00708"/>
    </source>
</evidence>
<protein>
    <recommendedName>
        <fullName evidence="5">Pentatricopeptide repeat-containing protein</fullName>
    </recommendedName>
</protein>
<dbReference type="Proteomes" id="UP001552299">
    <property type="component" value="Unassembled WGS sequence"/>
</dbReference>
<dbReference type="PANTHER" id="PTHR47926:SF344">
    <property type="entry name" value="OS07G0636900 PROTEIN"/>
    <property type="match status" value="1"/>
</dbReference>
<keyword evidence="4" id="KW-1185">Reference proteome</keyword>
<name>A0ABD0TV64_DENTH</name>
<accession>A0ABD0TV64</accession>
<proteinExistence type="predicted"/>
<feature type="repeat" description="PPR" evidence="2">
    <location>
        <begin position="25"/>
        <end position="59"/>
    </location>
</feature>
<keyword evidence="1" id="KW-0677">Repeat</keyword>
<evidence type="ECO:0000313" key="4">
    <source>
        <dbReference type="Proteomes" id="UP001552299"/>
    </source>
</evidence>
<dbReference type="PANTHER" id="PTHR47926">
    <property type="entry name" value="PENTATRICOPEPTIDE REPEAT-CONTAINING PROTEIN"/>
    <property type="match status" value="1"/>
</dbReference>
<gene>
    <name evidence="3" type="ORF">M5K25_027888</name>
</gene>
<comment type="caution">
    <text evidence="3">The sequence shown here is derived from an EMBL/GenBank/DDBJ whole genome shotgun (WGS) entry which is preliminary data.</text>
</comment>
<reference evidence="3 4" key="1">
    <citation type="journal article" date="2024" name="Plant Biotechnol. J.">
        <title>Dendrobium thyrsiflorum genome and its molecular insights into genes involved in important horticultural traits.</title>
        <authorList>
            <person name="Chen B."/>
            <person name="Wang J.Y."/>
            <person name="Zheng P.J."/>
            <person name="Li K.L."/>
            <person name="Liang Y.M."/>
            <person name="Chen X.F."/>
            <person name="Zhang C."/>
            <person name="Zhao X."/>
            <person name="He X."/>
            <person name="Zhang G.Q."/>
            <person name="Liu Z.J."/>
            <person name="Xu Q."/>
        </authorList>
    </citation>
    <scope>NUCLEOTIDE SEQUENCE [LARGE SCALE GENOMIC DNA]</scope>
    <source>
        <strain evidence="3">GZMU011</strain>
    </source>
</reference>
<dbReference type="EMBL" id="JANQDX010000020">
    <property type="protein sequence ID" value="KAL0903502.1"/>
    <property type="molecule type" value="Genomic_DNA"/>
</dbReference>
<dbReference type="InterPro" id="IPR046960">
    <property type="entry name" value="PPR_At4g14850-like_plant"/>
</dbReference>
<dbReference type="AlphaFoldDB" id="A0ABD0TV64"/>
<dbReference type="InterPro" id="IPR011990">
    <property type="entry name" value="TPR-like_helical_dom_sf"/>
</dbReference>
<evidence type="ECO:0008006" key="5">
    <source>
        <dbReference type="Google" id="ProtNLM"/>
    </source>
</evidence>
<dbReference type="InterPro" id="IPR002885">
    <property type="entry name" value="PPR_rpt"/>
</dbReference>
<evidence type="ECO:0000313" key="3">
    <source>
        <dbReference type="EMBL" id="KAL0903502.1"/>
    </source>
</evidence>
<dbReference type="NCBIfam" id="TIGR00756">
    <property type="entry name" value="PPR"/>
    <property type="match status" value="1"/>
</dbReference>
<dbReference type="Gene3D" id="1.25.40.10">
    <property type="entry name" value="Tetratricopeptide repeat domain"/>
    <property type="match status" value="1"/>
</dbReference>
<organism evidence="3 4">
    <name type="scientific">Dendrobium thyrsiflorum</name>
    <name type="common">Pinecone-like raceme dendrobium</name>
    <name type="synonym">Orchid</name>
    <dbReference type="NCBI Taxonomy" id="117978"/>
    <lineage>
        <taxon>Eukaryota</taxon>
        <taxon>Viridiplantae</taxon>
        <taxon>Streptophyta</taxon>
        <taxon>Embryophyta</taxon>
        <taxon>Tracheophyta</taxon>
        <taxon>Spermatophyta</taxon>
        <taxon>Magnoliopsida</taxon>
        <taxon>Liliopsida</taxon>
        <taxon>Asparagales</taxon>
        <taxon>Orchidaceae</taxon>
        <taxon>Epidendroideae</taxon>
        <taxon>Malaxideae</taxon>
        <taxon>Dendrobiinae</taxon>
        <taxon>Dendrobium</taxon>
    </lineage>
</organism>
<evidence type="ECO:0000256" key="1">
    <source>
        <dbReference type="ARBA" id="ARBA00022737"/>
    </source>
</evidence>
<dbReference type="Pfam" id="PF13041">
    <property type="entry name" value="PPR_2"/>
    <property type="match status" value="1"/>
</dbReference>